<gene>
    <name evidence="11" type="ORF">ENP77_03900</name>
</gene>
<dbReference type="InterPro" id="IPR005845">
    <property type="entry name" value="A-D-PHexomutase_a/b/a-II"/>
</dbReference>
<keyword evidence="5" id="KW-0460">Magnesium</keyword>
<dbReference type="SUPFAM" id="SSF53738">
    <property type="entry name" value="Phosphoglucomutase, first 3 domains"/>
    <property type="match status" value="3"/>
</dbReference>
<evidence type="ECO:0000256" key="5">
    <source>
        <dbReference type="ARBA" id="ARBA00022842"/>
    </source>
</evidence>
<dbReference type="Pfam" id="PF02879">
    <property type="entry name" value="PGM_PMM_II"/>
    <property type="match status" value="1"/>
</dbReference>
<dbReference type="SUPFAM" id="SSF55957">
    <property type="entry name" value="Phosphoglucomutase, C-terminal domain"/>
    <property type="match status" value="1"/>
</dbReference>
<dbReference type="InterPro" id="IPR005841">
    <property type="entry name" value="Alpha-D-phosphohexomutase_SF"/>
</dbReference>
<sequence length="440" mass="48181">MSLPRHIFRAYDIRGIYGRDLTPEVFLRIGAALARWSDKFFVCSDTRLSSRPLLLALSAGLLGAGASVVDSGEGPIGLAIYASKHLRYSVGYITASHLPYEWNGLKLYYPGGVPISLEKLEELWRQASGEPSWSVSREARYEKTSYLESYTEFLRGLPRESGGLKVVVDCGNGAASLVVPGLLRELGYQVVAVNCDVDPMFSVRGSEPTPEATNYLGDLVQKFGGDLGVAFDGDGDRVIFYDERGRALAPEQVAVVMINGHRVKKVVANVECSGLIDRYVEGIGGSVERVPVGRIYIIYKSLDGVEGLGVESSGHFVTYSGANLDDGVASLLYLLEALRKLGGRLSAHVPPMPLSKRLKFEVGDERKFEIVEKLKENLVSKYEKVTTIDGVRVDLSEGWFLVRPSNTEPVIRVTLEAESEKSLKALESLVLEELRKAGLS</sequence>
<dbReference type="Gene3D" id="3.30.310.50">
    <property type="entry name" value="Alpha-D-phosphohexomutase, C-terminal domain"/>
    <property type="match status" value="1"/>
</dbReference>
<comment type="caution">
    <text evidence="11">The sequence shown here is derived from an EMBL/GenBank/DDBJ whole genome shotgun (WGS) entry which is preliminary data.</text>
</comment>
<dbReference type="InterPro" id="IPR005846">
    <property type="entry name" value="A-D-PHexomutase_a/b/a-III"/>
</dbReference>
<dbReference type="GO" id="GO:0016868">
    <property type="term" value="F:intramolecular phosphotransferase activity"/>
    <property type="evidence" value="ECO:0007669"/>
    <property type="project" value="InterPro"/>
</dbReference>
<dbReference type="PANTHER" id="PTHR43771:SF1">
    <property type="entry name" value="PHOSPHOMANNOMUTASE"/>
    <property type="match status" value="1"/>
</dbReference>
<dbReference type="InterPro" id="IPR036900">
    <property type="entry name" value="A-D-PHexomutase_C_sf"/>
</dbReference>
<accession>A0A7C1T1V5</accession>
<dbReference type="GO" id="GO:0046872">
    <property type="term" value="F:metal ion binding"/>
    <property type="evidence" value="ECO:0007669"/>
    <property type="project" value="UniProtKB-KW"/>
</dbReference>
<dbReference type="InterPro" id="IPR005843">
    <property type="entry name" value="A-D-PHexomutase_C"/>
</dbReference>
<dbReference type="PRINTS" id="PR00509">
    <property type="entry name" value="PGMPMM"/>
</dbReference>
<evidence type="ECO:0000256" key="2">
    <source>
        <dbReference type="ARBA" id="ARBA00010231"/>
    </source>
</evidence>
<keyword evidence="6" id="KW-0413">Isomerase</keyword>
<comment type="cofactor">
    <cofactor evidence="1">
        <name>Mg(2+)</name>
        <dbReference type="ChEBI" id="CHEBI:18420"/>
    </cofactor>
</comment>
<dbReference type="AlphaFoldDB" id="A0A7C1T1V5"/>
<evidence type="ECO:0000256" key="1">
    <source>
        <dbReference type="ARBA" id="ARBA00001946"/>
    </source>
</evidence>
<feature type="domain" description="Alpha-D-phosphohexomutase alpha/beta/alpha" evidence="9">
    <location>
        <begin position="145"/>
        <end position="245"/>
    </location>
</feature>
<comment type="similarity">
    <text evidence="2">Belongs to the phosphohexose mutase family.</text>
</comment>
<evidence type="ECO:0000256" key="6">
    <source>
        <dbReference type="ARBA" id="ARBA00023235"/>
    </source>
</evidence>
<dbReference type="InterPro" id="IPR005844">
    <property type="entry name" value="A-D-PHexomutase_a/b/a-I"/>
</dbReference>
<proteinExistence type="inferred from homology"/>
<organism evidence="11">
    <name type="scientific">Thermofilum pendens</name>
    <dbReference type="NCBI Taxonomy" id="2269"/>
    <lineage>
        <taxon>Archaea</taxon>
        <taxon>Thermoproteota</taxon>
        <taxon>Thermoprotei</taxon>
        <taxon>Thermofilales</taxon>
        <taxon>Thermofilaceae</taxon>
        <taxon>Thermofilum</taxon>
    </lineage>
</organism>
<reference evidence="11" key="1">
    <citation type="journal article" date="2020" name="mSystems">
        <title>Genome- and Community-Level Interaction Insights into Carbon Utilization and Element Cycling Functions of Hydrothermarchaeota in Hydrothermal Sediment.</title>
        <authorList>
            <person name="Zhou Z."/>
            <person name="Liu Y."/>
            <person name="Xu W."/>
            <person name="Pan J."/>
            <person name="Luo Z.H."/>
            <person name="Li M."/>
        </authorList>
    </citation>
    <scope>NUCLEOTIDE SEQUENCE [LARGE SCALE GENOMIC DNA]</scope>
    <source>
        <strain evidence="11">SpSt-25</strain>
    </source>
</reference>
<evidence type="ECO:0008006" key="12">
    <source>
        <dbReference type="Google" id="ProtNLM"/>
    </source>
</evidence>
<dbReference type="InterPro" id="IPR016055">
    <property type="entry name" value="A-D-PHexomutase_a/b/a-I/II/III"/>
</dbReference>
<keyword evidence="4" id="KW-0479">Metal-binding</keyword>
<name>A0A7C1T1V5_THEPE</name>
<feature type="domain" description="Alpha-D-phosphohexomutase C-terminal" evidence="7">
    <location>
        <begin position="359"/>
        <end position="429"/>
    </location>
</feature>
<protein>
    <recommendedName>
        <fullName evidence="12">Phosphomannomutase</fullName>
    </recommendedName>
</protein>
<feature type="domain" description="Alpha-D-phosphohexomutase alpha/beta/alpha" evidence="10">
    <location>
        <begin position="264"/>
        <end position="349"/>
    </location>
</feature>
<evidence type="ECO:0000256" key="4">
    <source>
        <dbReference type="ARBA" id="ARBA00022723"/>
    </source>
</evidence>
<dbReference type="Gene3D" id="3.40.120.10">
    <property type="entry name" value="Alpha-D-Glucose-1,6-Bisphosphate, subunit A, domain 3"/>
    <property type="match status" value="3"/>
</dbReference>
<evidence type="ECO:0000313" key="11">
    <source>
        <dbReference type="EMBL" id="HEB48918.1"/>
    </source>
</evidence>
<dbReference type="GO" id="GO:0005975">
    <property type="term" value="P:carbohydrate metabolic process"/>
    <property type="evidence" value="ECO:0007669"/>
    <property type="project" value="InterPro"/>
</dbReference>
<evidence type="ECO:0000259" key="7">
    <source>
        <dbReference type="Pfam" id="PF00408"/>
    </source>
</evidence>
<dbReference type="PANTHER" id="PTHR43771">
    <property type="entry name" value="PHOSPHOMANNOMUTASE"/>
    <property type="match status" value="1"/>
</dbReference>
<evidence type="ECO:0000256" key="3">
    <source>
        <dbReference type="ARBA" id="ARBA00022553"/>
    </source>
</evidence>
<evidence type="ECO:0000259" key="9">
    <source>
        <dbReference type="Pfam" id="PF02879"/>
    </source>
</evidence>
<dbReference type="Pfam" id="PF00408">
    <property type="entry name" value="PGM_PMM_IV"/>
    <property type="match status" value="1"/>
</dbReference>
<evidence type="ECO:0000259" key="10">
    <source>
        <dbReference type="Pfam" id="PF02880"/>
    </source>
</evidence>
<keyword evidence="3" id="KW-0597">Phosphoprotein</keyword>
<feature type="domain" description="Alpha-D-phosphohexomutase alpha/beta/alpha" evidence="8">
    <location>
        <begin position="6"/>
        <end position="127"/>
    </location>
</feature>
<evidence type="ECO:0000259" key="8">
    <source>
        <dbReference type="Pfam" id="PF02878"/>
    </source>
</evidence>
<dbReference type="EMBL" id="DSKP01000137">
    <property type="protein sequence ID" value="HEB48918.1"/>
    <property type="molecule type" value="Genomic_DNA"/>
</dbReference>
<dbReference type="Pfam" id="PF02880">
    <property type="entry name" value="PGM_PMM_III"/>
    <property type="match status" value="1"/>
</dbReference>
<dbReference type="Pfam" id="PF02878">
    <property type="entry name" value="PGM_PMM_I"/>
    <property type="match status" value="1"/>
</dbReference>